<feature type="transmembrane region" description="Helical" evidence="1">
    <location>
        <begin position="177"/>
        <end position="200"/>
    </location>
</feature>
<reference evidence="2" key="2">
    <citation type="submission" date="2021-04" db="EMBL/GenBank/DDBJ databases">
        <authorList>
            <person name="Gilroy R."/>
        </authorList>
    </citation>
    <scope>NUCLEOTIDE SEQUENCE</scope>
    <source>
        <strain evidence="2">ChiSjej5B23-15282</strain>
    </source>
</reference>
<dbReference type="InterPro" id="IPR021359">
    <property type="entry name" value="DUF2812"/>
</dbReference>
<name>A0A9D2ASJ1_9FIRM</name>
<feature type="transmembrane region" description="Helical" evidence="1">
    <location>
        <begin position="212"/>
        <end position="228"/>
    </location>
</feature>
<accession>A0A9D2ASJ1</accession>
<evidence type="ECO:0000313" key="3">
    <source>
        <dbReference type="Proteomes" id="UP000824243"/>
    </source>
</evidence>
<feature type="transmembrane region" description="Helical" evidence="1">
    <location>
        <begin position="111"/>
        <end position="129"/>
    </location>
</feature>
<dbReference type="AlphaFoldDB" id="A0A9D2ASJ1"/>
<evidence type="ECO:0000313" key="2">
    <source>
        <dbReference type="EMBL" id="HIX48727.1"/>
    </source>
</evidence>
<organism evidence="2 3">
    <name type="scientific">Candidatus Mediterraneibacter caccavium</name>
    <dbReference type="NCBI Taxonomy" id="2838661"/>
    <lineage>
        <taxon>Bacteria</taxon>
        <taxon>Bacillati</taxon>
        <taxon>Bacillota</taxon>
        <taxon>Clostridia</taxon>
        <taxon>Lachnospirales</taxon>
        <taxon>Lachnospiraceae</taxon>
        <taxon>Mediterraneibacter</taxon>
    </lineage>
</organism>
<gene>
    <name evidence="2" type="ORF">H9981_06925</name>
</gene>
<dbReference type="Proteomes" id="UP000824243">
    <property type="component" value="Unassembled WGS sequence"/>
</dbReference>
<sequence>MIRFRLYYDKDRETEWLNEMAADGWALKSFFAGFYKFEPCEKGEYIYQIDLGDELYSVSDEYRELMGELGVEIVVLWGFWIILRKRAEDGPFELYTDVDSKIEHYRKIRRMFKVVTVIELLALFSEIYAGMTGNGVGWVFALLISLFVFTCADATLRTNKVIARLEEQKSGIEPEKKGGGTLPLIIISIGLLTNCCMAAAERFAPPMISYPVHIFAVIMMAVGIVLTVKEGK</sequence>
<dbReference type="Pfam" id="PF11193">
    <property type="entry name" value="DUF2812"/>
    <property type="match status" value="1"/>
</dbReference>
<keyword evidence="1" id="KW-0472">Membrane</keyword>
<reference evidence="2" key="1">
    <citation type="journal article" date="2021" name="PeerJ">
        <title>Extensive microbial diversity within the chicken gut microbiome revealed by metagenomics and culture.</title>
        <authorList>
            <person name="Gilroy R."/>
            <person name="Ravi A."/>
            <person name="Getino M."/>
            <person name="Pursley I."/>
            <person name="Horton D.L."/>
            <person name="Alikhan N.F."/>
            <person name="Baker D."/>
            <person name="Gharbi K."/>
            <person name="Hall N."/>
            <person name="Watson M."/>
            <person name="Adriaenssens E.M."/>
            <person name="Foster-Nyarko E."/>
            <person name="Jarju S."/>
            <person name="Secka A."/>
            <person name="Antonio M."/>
            <person name="Oren A."/>
            <person name="Chaudhuri R.R."/>
            <person name="La Ragione R."/>
            <person name="Hildebrand F."/>
            <person name="Pallen M.J."/>
        </authorList>
    </citation>
    <scope>NUCLEOTIDE SEQUENCE</scope>
    <source>
        <strain evidence="2">ChiSjej5B23-15282</strain>
    </source>
</reference>
<protein>
    <submittedName>
        <fullName evidence="2">DUF2812 domain-containing protein</fullName>
    </submittedName>
</protein>
<proteinExistence type="predicted"/>
<keyword evidence="1" id="KW-0812">Transmembrane</keyword>
<comment type="caution">
    <text evidence="2">The sequence shown here is derived from an EMBL/GenBank/DDBJ whole genome shotgun (WGS) entry which is preliminary data.</text>
</comment>
<evidence type="ECO:0000256" key="1">
    <source>
        <dbReference type="SAM" id="Phobius"/>
    </source>
</evidence>
<keyword evidence="1" id="KW-1133">Transmembrane helix</keyword>
<feature type="transmembrane region" description="Helical" evidence="1">
    <location>
        <begin position="135"/>
        <end position="156"/>
    </location>
</feature>
<dbReference type="EMBL" id="DXFA01000120">
    <property type="protein sequence ID" value="HIX48727.1"/>
    <property type="molecule type" value="Genomic_DNA"/>
</dbReference>